<protein>
    <submittedName>
        <fullName evidence="1">Uncharacterized protein</fullName>
    </submittedName>
</protein>
<dbReference type="EMBL" id="HACG01030035">
    <property type="protein sequence ID" value="CEK76900.1"/>
    <property type="molecule type" value="Transcribed_RNA"/>
</dbReference>
<sequence length="49" mass="5411">MINKLNDILYINATDNIKSCKVMTYKVAICTNVRSGNITLTVGYKGFPA</sequence>
<organism evidence="1">
    <name type="scientific">Arion vulgaris</name>
    <dbReference type="NCBI Taxonomy" id="1028688"/>
    <lineage>
        <taxon>Eukaryota</taxon>
        <taxon>Metazoa</taxon>
        <taxon>Spiralia</taxon>
        <taxon>Lophotrochozoa</taxon>
        <taxon>Mollusca</taxon>
        <taxon>Gastropoda</taxon>
        <taxon>Heterobranchia</taxon>
        <taxon>Euthyneura</taxon>
        <taxon>Panpulmonata</taxon>
        <taxon>Eupulmonata</taxon>
        <taxon>Stylommatophora</taxon>
        <taxon>Helicina</taxon>
        <taxon>Arionoidea</taxon>
        <taxon>Arionidae</taxon>
        <taxon>Arion</taxon>
    </lineage>
</organism>
<gene>
    <name evidence="1" type="primary">ORF102080</name>
</gene>
<reference evidence="1" key="1">
    <citation type="submission" date="2014-12" db="EMBL/GenBank/DDBJ databases">
        <title>Insight into the proteome of Arion vulgaris.</title>
        <authorList>
            <person name="Aradska J."/>
            <person name="Bulat T."/>
            <person name="Smidak R."/>
            <person name="Sarate P."/>
            <person name="Gangsoo J."/>
            <person name="Sialana F."/>
            <person name="Bilban M."/>
            <person name="Lubec G."/>
        </authorList>
    </citation>
    <scope>NUCLEOTIDE SEQUENCE</scope>
    <source>
        <tissue evidence="1">Skin</tissue>
    </source>
</reference>
<name>A0A0B7AAB5_9EUPU</name>
<dbReference type="AlphaFoldDB" id="A0A0B7AAB5"/>
<accession>A0A0B7AAB5</accession>
<evidence type="ECO:0000313" key="1">
    <source>
        <dbReference type="EMBL" id="CEK76900.1"/>
    </source>
</evidence>
<proteinExistence type="predicted"/>